<evidence type="ECO:0000256" key="3">
    <source>
        <dbReference type="ARBA" id="ARBA00023163"/>
    </source>
</evidence>
<dbReference type="PANTHER" id="PTHR47506:SF3">
    <property type="entry name" value="HTH-TYPE TRANSCRIPTIONAL REGULATOR LMRA"/>
    <property type="match status" value="1"/>
</dbReference>
<evidence type="ECO:0000259" key="5">
    <source>
        <dbReference type="Pfam" id="PF21993"/>
    </source>
</evidence>
<keyword evidence="3" id="KW-0804">Transcription</keyword>
<feature type="domain" description="HTH tetR-type" evidence="4">
    <location>
        <begin position="16"/>
        <end position="58"/>
    </location>
</feature>
<dbReference type="InterPro" id="IPR009057">
    <property type="entry name" value="Homeodomain-like_sf"/>
</dbReference>
<dbReference type="InterPro" id="IPR036271">
    <property type="entry name" value="Tet_transcr_reg_TetR-rel_C_sf"/>
</dbReference>
<evidence type="ECO:0000256" key="2">
    <source>
        <dbReference type="ARBA" id="ARBA00023125"/>
    </source>
</evidence>
<dbReference type="RefSeq" id="WP_182213050.1">
    <property type="nucleotide sequence ID" value="NZ_JACEZS010000001.1"/>
</dbReference>
<dbReference type="SUPFAM" id="SSF48498">
    <property type="entry name" value="Tetracyclin repressor-like, C-terminal domain"/>
    <property type="match status" value="1"/>
</dbReference>
<keyword evidence="7" id="KW-1185">Reference proteome</keyword>
<dbReference type="EMBL" id="JACEZS010000001">
    <property type="protein sequence ID" value="MBA5603869.1"/>
    <property type="molecule type" value="Genomic_DNA"/>
</dbReference>
<evidence type="ECO:0000313" key="6">
    <source>
        <dbReference type="EMBL" id="MBA5603869.1"/>
    </source>
</evidence>
<keyword evidence="1" id="KW-0805">Transcription regulation</keyword>
<dbReference type="Gene3D" id="1.10.357.10">
    <property type="entry name" value="Tetracycline Repressor, domain 2"/>
    <property type="match status" value="1"/>
</dbReference>
<keyword evidence="2" id="KW-0238">DNA-binding</keyword>
<dbReference type="InterPro" id="IPR054156">
    <property type="entry name" value="YxaF_TetR_C"/>
</dbReference>
<dbReference type="Pfam" id="PF21993">
    <property type="entry name" value="TetR_C_13_2"/>
    <property type="match status" value="1"/>
</dbReference>
<reference evidence="6 7" key="1">
    <citation type="submission" date="2020-07" db="EMBL/GenBank/DDBJ databases">
        <title>Novel species isolated from subtropical streams in China.</title>
        <authorList>
            <person name="Lu H."/>
        </authorList>
    </citation>
    <scope>NUCLEOTIDE SEQUENCE [LARGE SCALE GENOMIC DNA]</scope>
    <source>
        <strain evidence="6 7">FT3S</strain>
    </source>
</reference>
<dbReference type="SUPFAM" id="SSF46689">
    <property type="entry name" value="Homeodomain-like"/>
    <property type="match status" value="1"/>
</dbReference>
<evidence type="ECO:0000313" key="7">
    <source>
        <dbReference type="Proteomes" id="UP000566711"/>
    </source>
</evidence>
<accession>A0A7W2EDF6</accession>
<dbReference type="GO" id="GO:0003677">
    <property type="term" value="F:DNA binding"/>
    <property type="evidence" value="ECO:0007669"/>
    <property type="project" value="UniProtKB-KW"/>
</dbReference>
<dbReference type="Proteomes" id="UP000566711">
    <property type="component" value="Unassembled WGS sequence"/>
</dbReference>
<comment type="caution">
    <text evidence="6">The sequence shown here is derived from an EMBL/GenBank/DDBJ whole genome shotgun (WGS) entry which is preliminary data.</text>
</comment>
<dbReference type="Pfam" id="PF00440">
    <property type="entry name" value="TetR_N"/>
    <property type="match status" value="1"/>
</dbReference>
<dbReference type="AlphaFoldDB" id="A0A7W2EDF6"/>
<evidence type="ECO:0000256" key="1">
    <source>
        <dbReference type="ARBA" id="ARBA00023015"/>
    </source>
</evidence>
<sequence>MARVIAEREDVIPMLAEVFRTHGFEGASLARITEGTKLGKGSIYHFFPGGKEEMADAVLAHIDDWFKRHVFAPLNEAADAAAGIQAMFDDVERYFLSGRRVCLVGVFALGNERDRFAGRVHHYFAAWIDALAAALVRTGRKPEAAAALAEEVVGGIQGALVLARAFDRTDVFSASLQRLRERLR</sequence>
<name>A0A7W2EDF6_9BURK</name>
<dbReference type="InterPro" id="IPR001647">
    <property type="entry name" value="HTH_TetR"/>
</dbReference>
<feature type="domain" description="Transcriptional regulator LmrA/YxaF-like C-terminal" evidence="5">
    <location>
        <begin position="81"/>
        <end position="171"/>
    </location>
</feature>
<dbReference type="PANTHER" id="PTHR47506">
    <property type="entry name" value="TRANSCRIPTIONAL REGULATORY PROTEIN"/>
    <property type="match status" value="1"/>
</dbReference>
<gene>
    <name evidence="6" type="ORF">H3H36_00640</name>
</gene>
<proteinExistence type="predicted"/>
<evidence type="ECO:0000259" key="4">
    <source>
        <dbReference type="Pfam" id="PF00440"/>
    </source>
</evidence>
<protein>
    <submittedName>
        <fullName evidence="6">TetR/AcrR family transcriptional regulator</fullName>
    </submittedName>
</protein>
<organism evidence="6 7">
    <name type="scientific">Rugamonas fusca</name>
    <dbReference type="NCBI Taxonomy" id="2758568"/>
    <lineage>
        <taxon>Bacteria</taxon>
        <taxon>Pseudomonadati</taxon>
        <taxon>Pseudomonadota</taxon>
        <taxon>Betaproteobacteria</taxon>
        <taxon>Burkholderiales</taxon>
        <taxon>Oxalobacteraceae</taxon>
        <taxon>Telluria group</taxon>
        <taxon>Rugamonas</taxon>
    </lineage>
</organism>